<dbReference type="GO" id="GO:0005886">
    <property type="term" value="C:plasma membrane"/>
    <property type="evidence" value="ECO:0007669"/>
    <property type="project" value="TreeGrafter"/>
</dbReference>
<evidence type="ECO:0000256" key="6">
    <source>
        <dbReference type="ARBA" id="ARBA00022989"/>
    </source>
</evidence>
<dbReference type="Pfam" id="PF00858">
    <property type="entry name" value="ASC"/>
    <property type="match status" value="1"/>
</dbReference>
<reference evidence="14 15" key="1">
    <citation type="journal article" date="2023" name="Insect Mol. Biol.">
        <title>Genome sequencing provides insights into the evolution of gene families encoding plant cell wall-degrading enzymes in longhorned beetles.</title>
        <authorList>
            <person name="Shin N.R."/>
            <person name="Okamura Y."/>
            <person name="Kirsch R."/>
            <person name="Pauchet Y."/>
        </authorList>
    </citation>
    <scope>NUCLEOTIDE SEQUENCE [LARGE SCALE GENOMIC DNA]</scope>
    <source>
        <strain evidence="14">EAD_L_NR</strain>
    </source>
</reference>
<evidence type="ECO:0000256" key="7">
    <source>
        <dbReference type="ARBA" id="ARBA00023053"/>
    </source>
</evidence>
<dbReference type="EMBL" id="JANEYG010000012">
    <property type="protein sequence ID" value="KAJ8921011.1"/>
    <property type="molecule type" value="Genomic_DNA"/>
</dbReference>
<evidence type="ECO:0000256" key="11">
    <source>
        <dbReference type="ARBA" id="ARBA00023303"/>
    </source>
</evidence>
<dbReference type="PANTHER" id="PTHR11690">
    <property type="entry name" value="AMILORIDE-SENSITIVE SODIUM CHANNEL-RELATED"/>
    <property type="match status" value="1"/>
</dbReference>
<feature type="transmembrane region" description="Helical" evidence="13">
    <location>
        <begin position="488"/>
        <end position="514"/>
    </location>
</feature>
<keyword evidence="3 12" id="KW-0813">Transport</keyword>
<dbReference type="AlphaFoldDB" id="A0AAV8W4X8"/>
<keyword evidence="7" id="KW-0915">Sodium</keyword>
<dbReference type="PANTHER" id="PTHR11690:SF237">
    <property type="entry name" value="PICKPOCKET 16-RELATED"/>
    <property type="match status" value="1"/>
</dbReference>
<evidence type="ECO:0000256" key="3">
    <source>
        <dbReference type="ARBA" id="ARBA00022448"/>
    </source>
</evidence>
<feature type="transmembrane region" description="Helical" evidence="13">
    <location>
        <begin position="64"/>
        <end position="85"/>
    </location>
</feature>
<evidence type="ECO:0000256" key="4">
    <source>
        <dbReference type="ARBA" id="ARBA00022461"/>
    </source>
</evidence>
<evidence type="ECO:0000256" key="9">
    <source>
        <dbReference type="ARBA" id="ARBA00023136"/>
    </source>
</evidence>
<dbReference type="Proteomes" id="UP001159042">
    <property type="component" value="Unassembled WGS sequence"/>
</dbReference>
<evidence type="ECO:0000256" key="10">
    <source>
        <dbReference type="ARBA" id="ARBA00023201"/>
    </source>
</evidence>
<keyword evidence="6 13" id="KW-1133">Transmembrane helix</keyword>
<evidence type="ECO:0000313" key="15">
    <source>
        <dbReference type="Proteomes" id="UP001159042"/>
    </source>
</evidence>
<keyword evidence="9 13" id="KW-0472">Membrane</keyword>
<evidence type="ECO:0000313" key="14">
    <source>
        <dbReference type="EMBL" id="KAJ8921011.1"/>
    </source>
</evidence>
<dbReference type="PRINTS" id="PR01078">
    <property type="entry name" value="AMINACHANNEL"/>
</dbReference>
<evidence type="ECO:0000256" key="5">
    <source>
        <dbReference type="ARBA" id="ARBA00022692"/>
    </source>
</evidence>
<dbReference type="Gene3D" id="2.60.470.10">
    <property type="entry name" value="Acid-sensing ion channels like domains"/>
    <property type="match status" value="1"/>
</dbReference>
<keyword evidence="11 12" id="KW-0407">Ion channel</keyword>
<protein>
    <recommendedName>
        <fullName evidence="16">Sodium channel protein Nach</fullName>
    </recommendedName>
</protein>
<organism evidence="14 15">
    <name type="scientific">Exocentrus adspersus</name>
    <dbReference type="NCBI Taxonomy" id="1586481"/>
    <lineage>
        <taxon>Eukaryota</taxon>
        <taxon>Metazoa</taxon>
        <taxon>Ecdysozoa</taxon>
        <taxon>Arthropoda</taxon>
        <taxon>Hexapoda</taxon>
        <taxon>Insecta</taxon>
        <taxon>Pterygota</taxon>
        <taxon>Neoptera</taxon>
        <taxon>Endopterygota</taxon>
        <taxon>Coleoptera</taxon>
        <taxon>Polyphaga</taxon>
        <taxon>Cucujiformia</taxon>
        <taxon>Chrysomeloidea</taxon>
        <taxon>Cerambycidae</taxon>
        <taxon>Lamiinae</taxon>
        <taxon>Acanthocinini</taxon>
        <taxon>Exocentrus</taxon>
    </lineage>
</organism>
<keyword evidence="10 12" id="KW-0739">Sodium transport</keyword>
<evidence type="ECO:0000256" key="12">
    <source>
        <dbReference type="RuleBase" id="RU000679"/>
    </source>
</evidence>
<accession>A0AAV8W4X8</accession>
<evidence type="ECO:0000256" key="8">
    <source>
        <dbReference type="ARBA" id="ARBA00023065"/>
    </source>
</evidence>
<comment type="subcellular location">
    <subcellularLocation>
        <location evidence="1">Membrane</location>
        <topology evidence="1">Multi-pass membrane protein</topology>
    </subcellularLocation>
</comment>
<keyword evidence="8 12" id="KW-0406">Ion transport</keyword>
<evidence type="ECO:0000256" key="2">
    <source>
        <dbReference type="ARBA" id="ARBA00007193"/>
    </source>
</evidence>
<dbReference type="Gene3D" id="1.10.287.770">
    <property type="entry name" value="YojJ-like"/>
    <property type="match status" value="1"/>
</dbReference>
<dbReference type="InterPro" id="IPR001873">
    <property type="entry name" value="ENaC"/>
</dbReference>
<name>A0AAV8W4X8_9CUCU</name>
<evidence type="ECO:0000256" key="13">
    <source>
        <dbReference type="SAM" id="Phobius"/>
    </source>
</evidence>
<evidence type="ECO:0000256" key="1">
    <source>
        <dbReference type="ARBA" id="ARBA00004141"/>
    </source>
</evidence>
<evidence type="ECO:0008006" key="16">
    <source>
        <dbReference type="Google" id="ProtNLM"/>
    </source>
</evidence>
<comment type="caution">
    <text evidence="14">The sequence shown here is derived from an EMBL/GenBank/DDBJ whole genome shotgun (WGS) entry which is preliminary data.</text>
</comment>
<sequence length="571" mass="65399">MLVNVPTMKAKVTASGVKIYKTAHHHQETWPSLLLGVVKHFCLITGLHGYKFIVLPKRMLLERVIWAIICLSSLVCVVIILCSAWKNFKQHPVISMTESTSYPIWNYEFPAVTVCNHNKVSRKKALDVAKNFTVTNGKTTEELIRDFRHFLVLLINDDWELPGDSYKDLDALLKDNGFNTGDVLKAVAPSCDDMIVSCKWKGEEKRCDAIFEVVRTAEGFCCSFNYFALRKHSFKKIFGKKMQKQPRRVTSCGYLTGLEILLDNDFNDYLATSIPAIGYNILIHHPRHFPNINIQNTMVNMRTVNHISVDPKLMHSTTSLKYIPVKLRRCLFSYERFLATYERYSYHNCFVECKRNMTLKFCGCVPYKYAHLKGDGQMVCSFEDIPCLIRHRPVIEASVPGPGITRPTSFSSHDYGWEESECGCLPDCEVTQYVSEKSIGRLNRKYSTSDVILYGGLHIQNQSVVRVYFKDLVAKKMKWDVVFTWHTLLAFCGGLLGLFVGFSFVSLLEVAYFFSVRLLIVSTRGEEAETQLKKKPSKVVPLYQSFNPGKVNIPNNAELHKYKLNSHFLNY</sequence>
<proteinExistence type="inferred from homology"/>
<keyword evidence="4 12" id="KW-0894">Sodium channel</keyword>
<keyword evidence="15" id="KW-1185">Reference proteome</keyword>
<gene>
    <name evidence="14" type="ORF">NQ315_015807</name>
</gene>
<comment type="similarity">
    <text evidence="2 12">Belongs to the amiloride-sensitive sodium channel (TC 1.A.6) family.</text>
</comment>
<keyword evidence="5 12" id="KW-0812">Transmembrane</keyword>
<dbReference type="GO" id="GO:0015280">
    <property type="term" value="F:ligand-gated sodium channel activity"/>
    <property type="evidence" value="ECO:0007669"/>
    <property type="project" value="TreeGrafter"/>
</dbReference>